<keyword evidence="3" id="KW-1185">Reference proteome</keyword>
<feature type="region of interest" description="Disordered" evidence="1">
    <location>
        <begin position="1"/>
        <end position="75"/>
    </location>
</feature>
<dbReference type="Proteomes" id="UP001305779">
    <property type="component" value="Unassembled WGS sequence"/>
</dbReference>
<gene>
    <name evidence="2" type="ORF">PRZ48_002464</name>
</gene>
<feature type="region of interest" description="Disordered" evidence="1">
    <location>
        <begin position="182"/>
        <end position="261"/>
    </location>
</feature>
<dbReference type="EMBL" id="JAXOVC010000001">
    <property type="protein sequence ID" value="KAK4508725.1"/>
    <property type="molecule type" value="Genomic_DNA"/>
</dbReference>
<evidence type="ECO:0000313" key="2">
    <source>
        <dbReference type="EMBL" id="KAK4508725.1"/>
    </source>
</evidence>
<name>A0ABR0F6C1_ZASCE</name>
<evidence type="ECO:0000313" key="3">
    <source>
        <dbReference type="Proteomes" id="UP001305779"/>
    </source>
</evidence>
<feature type="compositionally biased region" description="Basic and acidic residues" evidence="1">
    <location>
        <begin position="197"/>
        <end position="206"/>
    </location>
</feature>
<proteinExistence type="predicted"/>
<comment type="caution">
    <text evidence="2">The sequence shown here is derived from an EMBL/GenBank/DDBJ whole genome shotgun (WGS) entry which is preliminary data.</text>
</comment>
<evidence type="ECO:0000256" key="1">
    <source>
        <dbReference type="SAM" id="MobiDB-lite"/>
    </source>
</evidence>
<reference evidence="2 3" key="1">
    <citation type="journal article" date="2023" name="G3 (Bethesda)">
        <title>A chromosome-level genome assembly of Zasmidium syzygii isolated from banana leaves.</title>
        <authorList>
            <person name="van Westerhoven A.C."/>
            <person name="Mehrabi R."/>
            <person name="Talebi R."/>
            <person name="Steentjes M.B.F."/>
            <person name="Corcolon B."/>
            <person name="Chong P.A."/>
            <person name="Kema G.H.J."/>
            <person name="Seidl M.F."/>
        </authorList>
    </citation>
    <scope>NUCLEOTIDE SEQUENCE [LARGE SCALE GENOMIC DNA]</scope>
    <source>
        <strain evidence="2 3">P124</strain>
    </source>
</reference>
<feature type="compositionally biased region" description="Basic and acidic residues" evidence="1">
    <location>
        <begin position="1"/>
        <end position="22"/>
    </location>
</feature>
<feature type="compositionally biased region" description="Low complexity" evidence="1">
    <location>
        <begin position="44"/>
        <end position="71"/>
    </location>
</feature>
<feature type="compositionally biased region" description="Acidic residues" evidence="1">
    <location>
        <begin position="207"/>
        <end position="217"/>
    </location>
</feature>
<sequence length="330" mass="37116">MARFKQTDPRSQRRRVTSDHAAHASTAGLIIPSDNSDDEAHMKPTPTTALPTPRASATTQTPTTANPPTTASGKPLDYLTAKHYDRQALKIHITAAIQKNLAKFQTWTARERWAFVQQERFRKLRERERGERRAGGSARGMFPGQYEEGKEVDWLWSLVRRRVGGGDGVRWEGVVGEVGSEDGERGLVEGKMSGKMGKRDLPRVDYNEDSDDEDDEEVRLPMKAEPEREDEDGDVDMADVQTSDSKPTDLPVLAHEQLDDTPTEPRRMWRTVHGTMTVFPPSEDQQEVELEASLAKEAMRRVASMSLISSGYHLQAEQWKGVPRHECVAQ</sequence>
<feature type="compositionally biased region" description="Acidic residues" evidence="1">
    <location>
        <begin position="227"/>
        <end position="237"/>
    </location>
</feature>
<protein>
    <submittedName>
        <fullName evidence="2">Uncharacterized protein</fullName>
    </submittedName>
</protein>
<organism evidence="2 3">
    <name type="scientific">Zasmidium cellare</name>
    <name type="common">Wine cellar mold</name>
    <name type="synonym">Racodium cellare</name>
    <dbReference type="NCBI Taxonomy" id="395010"/>
    <lineage>
        <taxon>Eukaryota</taxon>
        <taxon>Fungi</taxon>
        <taxon>Dikarya</taxon>
        <taxon>Ascomycota</taxon>
        <taxon>Pezizomycotina</taxon>
        <taxon>Dothideomycetes</taxon>
        <taxon>Dothideomycetidae</taxon>
        <taxon>Mycosphaerellales</taxon>
        <taxon>Mycosphaerellaceae</taxon>
        <taxon>Zasmidium</taxon>
    </lineage>
</organism>
<accession>A0ABR0F6C1</accession>